<evidence type="ECO:0000313" key="1">
    <source>
        <dbReference type="EMBL" id="RHW43994.1"/>
    </source>
</evidence>
<accession>A0A417Z0Q1</accession>
<gene>
    <name evidence="1" type="ORF">D1832_13610</name>
</gene>
<organism evidence="1 2">
    <name type="scientific">Dermacoccus abyssi</name>
    <dbReference type="NCBI Taxonomy" id="322596"/>
    <lineage>
        <taxon>Bacteria</taxon>
        <taxon>Bacillati</taxon>
        <taxon>Actinomycetota</taxon>
        <taxon>Actinomycetes</taxon>
        <taxon>Micrococcales</taxon>
        <taxon>Dermacoccaceae</taxon>
        <taxon>Dermacoccus</taxon>
    </lineage>
</organism>
<evidence type="ECO:0000313" key="2">
    <source>
        <dbReference type="Proteomes" id="UP000285376"/>
    </source>
</evidence>
<dbReference type="SUPFAM" id="SSF54427">
    <property type="entry name" value="NTF2-like"/>
    <property type="match status" value="1"/>
</dbReference>
<evidence type="ECO:0008006" key="3">
    <source>
        <dbReference type="Google" id="ProtNLM"/>
    </source>
</evidence>
<sequence>MKLLGERIVAKDVDGIVALQEPRAAIIDWDLKVIRGRANIRTFYVDWFKSNPVLTVNPQQNFVSGGQRQADGTVLNRTASIMGTYSLTQDDGKGGRTTFTGNFCDIVRQQPDGTWLYLQDNPYPPHGSPSSIAGSGHH</sequence>
<name>A0A417Z0Q1_9MICO</name>
<comment type="caution">
    <text evidence="1">The sequence shown here is derived from an EMBL/GenBank/DDBJ whole genome shotgun (WGS) entry which is preliminary data.</text>
</comment>
<dbReference type="InterPro" id="IPR032710">
    <property type="entry name" value="NTF2-like_dom_sf"/>
</dbReference>
<protein>
    <recommendedName>
        <fullName evidence="3">DUF4440 domain-containing protein</fullName>
    </recommendedName>
</protein>
<dbReference type="AlphaFoldDB" id="A0A417Z0Q1"/>
<dbReference type="EMBL" id="QWLM01000021">
    <property type="protein sequence ID" value="RHW43994.1"/>
    <property type="molecule type" value="Genomic_DNA"/>
</dbReference>
<reference evidence="1 2" key="1">
    <citation type="submission" date="2018-08" db="EMBL/GenBank/DDBJ databases">
        <title>Whole genome sequence analysis of Dermacoccus abyssi bacteria isolated from Deep Mariana trench Micromonospora spp reveals genes involved in the environmental adaptation and production of secondary metabolites.</title>
        <authorList>
            <person name="Abdel-Mageed W.M."/>
            <person name="Lehri B."/>
            <person name="Nouioui I."/>
            <person name="Goodfellow I."/>
            <person name="Jaspars M."/>
            <person name="Karlyshev A."/>
        </authorList>
    </citation>
    <scope>NUCLEOTIDE SEQUENCE [LARGE SCALE GENOMIC DNA]</scope>
    <source>
        <strain evidence="1 2">MT1.1</strain>
    </source>
</reference>
<proteinExistence type="predicted"/>
<dbReference type="Gene3D" id="3.10.450.50">
    <property type="match status" value="1"/>
</dbReference>
<dbReference type="Proteomes" id="UP000285376">
    <property type="component" value="Unassembled WGS sequence"/>
</dbReference>